<dbReference type="STRING" id="1344416.A0A139AMD6"/>
<reference evidence="1 2" key="1">
    <citation type="journal article" date="2015" name="Genome Biol. Evol.">
        <title>Phylogenomic analyses indicate that early fungi evolved digesting cell walls of algal ancestors of land plants.</title>
        <authorList>
            <person name="Chang Y."/>
            <person name="Wang S."/>
            <person name="Sekimoto S."/>
            <person name="Aerts A.L."/>
            <person name="Choi C."/>
            <person name="Clum A."/>
            <person name="LaButti K.M."/>
            <person name="Lindquist E.A."/>
            <person name="Yee Ngan C."/>
            <person name="Ohm R.A."/>
            <person name="Salamov A.A."/>
            <person name="Grigoriev I.V."/>
            <person name="Spatafora J.W."/>
            <person name="Berbee M.L."/>
        </authorList>
    </citation>
    <scope>NUCLEOTIDE SEQUENCE [LARGE SCALE GENOMIC DNA]</scope>
    <source>
        <strain evidence="1 2">JEL478</strain>
    </source>
</reference>
<dbReference type="GO" id="GO:0016740">
    <property type="term" value="F:transferase activity"/>
    <property type="evidence" value="ECO:0007669"/>
    <property type="project" value="UniProtKB-KW"/>
</dbReference>
<evidence type="ECO:0000313" key="1">
    <source>
        <dbReference type="EMBL" id="KXS17936.1"/>
    </source>
</evidence>
<keyword evidence="1" id="KW-0808">Transferase</keyword>
<protein>
    <submittedName>
        <fullName evidence="1">Class I glutamine amidotransferase-like protein</fullName>
    </submittedName>
</protein>
<name>A0A139AMD6_GONPJ</name>
<sequence>MHPYFYFTEVGYEVDLFSPWGGKVEGGALSDPEDQSQWQAEDVISRGYKIVLGPSKKRSTELTASHSRSTNPDFVALLQSTRPVNDISLDKYDVIVVAGGQGTMWTVAGAHNLHKKFAQFHESGKSPPPCATLSDGTPLIKGKSVTGFVNVEEDFADAAMVQWGVIKPGEHVMPWRIEDELKKLGANYVRSGMWAGFAIRDGSFDHGAAGSRTTRKCGKVGVPLIFPNGGETAKLVIETLGL</sequence>
<proteinExistence type="predicted"/>
<dbReference type="AlphaFoldDB" id="A0A139AMD6"/>
<accession>A0A139AMD6</accession>
<dbReference type="SUPFAM" id="SSF52317">
    <property type="entry name" value="Class I glutamine amidotransferase-like"/>
    <property type="match status" value="1"/>
</dbReference>
<dbReference type="InterPro" id="IPR029062">
    <property type="entry name" value="Class_I_gatase-like"/>
</dbReference>
<evidence type="ECO:0000313" key="2">
    <source>
        <dbReference type="Proteomes" id="UP000070544"/>
    </source>
</evidence>
<dbReference type="OrthoDB" id="543156at2759"/>
<dbReference type="Proteomes" id="UP000070544">
    <property type="component" value="Unassembled WGS sequence"/>
</dbReference>
<gene>
    <name evidence="1" type="ORF">M427DRAFT_42720</name>
</gene>
<keyword evidence="2" id="KW-1185">Reference proteome</keyword>
<keyword evidence="1" id="KW-0315">Glutamine amidotransferase</keyword>
<organism evidence="1 2">
    <name type="scientific">Gonapodya prolifera (strain JEL478)</name>
    <name type="common">Monoblepharis prolifera</name>
    <dbReference type="NCBI Taxonomy" id="1344416"/>
    <lineage>
        <taxon>Eukaryota</taxon>
        <taxon>Fungi</taxon>
        <taxon>Fungi incertae sedis</taxon>
        <taxon>Chytridiomycota</taxon>
        <taxon>Chytridiomycota incertae sedis</taxon>
        <taxon>Monoblepharidomycetes</taxon>
        <taxon>Monoblepharidales</taxon>
        <taxon>Gonapodyaceae</taxon>
        <taxon>Gonapodya</taxon>
    </lineage>
</organism>
<dbReference type="Gene3D" id="3.40.50.880">
    <property type="match status" value="1"/>
</dbReference>
<dbReference type="EMBL" id="KQ965744">
    <property type="protein sequence ID" value="KXS17936.1"/>
    <property type="molecule type" value="Genomic_DNA"/>
</dbReference>